<dbReference type="EMBL" id="BAAAHG010000003">
    <property type="protein sequence ID" value="GAA0904060.1"/>
    <property type="molecule type" value="Genomic_DNA"/>
</dbReference>
<keyword evidence="4 6" id="KW-0418">Kinase</keyword>
<gene>
    <name evidence="8" type="ORF">GCM10009549_07270</name>
</gene>
<evidence type="ECO:0000256" key="6">
    <source>
        <dbReference type="RuleBase" id="RU003704"/>
    </source>
</evidence>
<organism evidence="8 9">
    <name type="scientific">Streptomyces thermoalcalitolerans</name>
    <dbReference type="NCBI Taxonomy" id="65605"/>
    <lineage>
        <taxon>Bacteria</taxon>
        <taxon>Bacillati</taxon>
        <taxon>Actinomycetota</taxon>
        <taxon>Actinomycetes</taxon>
        <taxon>Kitasatosporales</taxon>
        <taxon>Streptomycetaceae</taxon>
        <taxon>Streptomyces</taxon>
    </lineage>
</organism>
<dbReference type="PANTHER" id="PTHR43085">
    <property type="entry name" value="HEXOKINASE FAMILY MEMBER"/>
    <property type="match status" value="1"/>
</dbReference>
<proteinExistence type="inferred from homology"/>
<dbReference type="SUPFAM" id="SSF53613">
    <property type="entry name" value="Ribokinase-like"/>
    <property type="match status" value="1"/>
</dbReference>
<evidence type="ECO:0000313" key="8">
    <source>
        <dbReference type="EMBL" id="GAA0904060.1"/>
    </source>
</evidence>
<evidence type="ECO:0000256" key="5">
    <source>
        <dbReference type="ARBA" id="ARBA00022840"/>
    </source>
</evidence>
<keyword evidence="5" id="KW-0067">ATP-binding</keyword>
<dbReference type="Proteomes" id="UP001501005">
    <property type="component" value="Unassembled WGS sequence"/>
</dbReference>
<accession>A0ABP3YUM6</accession>
<dbReference type="PRINTS" id="PR00990">
    <property type="entry name" value="RIBOKINASE"/>
</dbReference>
<dbReference type="InterPro" id="IPR050306">
    <property type="entry name" value="PfkB_Carbo_kinase"/>
</dbReference>
<evidence type="ECO:0000256" key="3">
    <source>
        <dbReference type="ARBA" id="ARBA00022741"/>
    </source>
</evidence>
<evidence type="ECO:0000256" key="1">
    <source>
        <dbReference type="ARBA" id="ARBA00010688"/>
    </source>
</evidence>
<sequence length="320" mass="33232">MSNRPPRPLVTLGETMGLLTTTGEGPLRHQRVLELGTGGAESNVAIGAARLGVPAAWIGRVGDDEIGRLVLASLRAEGVDTSAVRVDAQAPTGLMLKIRRTPVDRRVLYYRHGSAGSRLSPEDVPESLVLDAAVLHVTGITPALSASAREAVEYAVGLARGNGVPVSLDVNYRATLWSRHEARSCLAALARQADVLFAGEDEAALLGARGDHVALAAHLAALGPAEVVIKRGPHGAYVLADGTAHETAAIPTTVVDPVGAGDAFVAGYLAERITGTPVPQSLRTAAICGAAACAVRGDWEGAPERAELERLARTDAEVQR</sequence>
<keyword evidence="3" id="KW-0547">Nucleotide-binding</keyword>
<dbReference type="Pfam" id="PF00294">
    <property type="entry name" value="PfkB"/>
    <property type="match status" value="1"/>
</dbReference>
<evidence type="ECO:0000256" key="2">
    <source>
        <dbReference type="ARBA" id="ARBA00022679"/>
    </source>
</evidence>
<dbReference type="CDD" id="cd01166">
    <property type="entry name" value="KdgK"/>
    <property type="match status" value="1"/>
</dbReference>
<dbReference type="InterPro" id="IPR002139">
    <property type="entry name" value="Ribo/fructo_kinase"/>
</dbReference>
<protein>
    <submittedName>
        <fullName evidence="8">Sugar kinase</fullName>
    </submittedName>
</protein>
<dbReference type="InterPro" id="IPR011611">
    <property type="entry name" value="PfkB_dom"/>
</dbReference>
<feature type="domain" description="Carbohydrate kinase PfkB" evidence="7">
    <location>
        <begin position="10"/>
        <end position="302"/>
    </location>
</feature>
<dbReference type="Gene3D" id="3.40.1190.20">
    <property type="match status" value="1"/>
</dbReference>
<dbReference type="GO" id="GO:0016301">
    <property type="term" value="F:kinase activity"/>
    <property type="evidence" value="ECO:0007669"/>
    <property type="project" value="UniProtKB-KW"/>
</dbReference>
<name>A0ABP3YUM6_9ACTN</name>
<evidence type="ECO:0000256" key="4">
    <source>
        <dbReference type="ARBA" id="ARBA00022777"/>
    </source>
</evidence>
<dbReference type="InterPro" id="IPR029056">
    <property type="entry name" value="Ribokinase-like"/>
</dbReference>
<keyword evidence="9" id="KW-1185">Reference proteome</keyword>
<dbReference type="PANTHER" id="PTHR43085:SF1">
    <property type="entry name" value="PSEUDOURIDINE KINASE-RELATED"/>
    <property type="match status" value="1"/>
</dbReference>
<keyword evidence="2 6" id="KW-0808">Transferase</keyword>
<dbReference type="RefSeq" id="WP_344046636.1">
    <property type="nucleotide sequence ID" value="NZ_BAAAHG010000003.1"/>
</dbReference>
<comment type="caution">
    <text evidence="8">The sequence shown here is derived from an EMBL/GenBank/DDBJ whole genome shotgun (WGS) entry which is preliminary data.</text>
</comment>
<comment type="similarity">
    <text evidence="1 6">Belongs to the carbohydrate kinase PfkB family.</text>
</comment>
<evidence type="ECO:0000313" key="9">
    <source>
        <dbReference type="Proteomes" id="UP001501005"/>
    </source>
</evidence>
<dbReference type="PROSITE" id="PS00584">
    <property type="entry name" value="PFKB_KINASES_2"/>
    <property type="match status" value="1"/>
</dbReference>
<reference evidence="9" key="1">
    <citation type="journal article" date="2019" name="Int. J. Syst. Evol. Microbiol.">
        <title>The Global Catalogue of Microorganisms (GCM) 10K type strain sequencing project: providing services to taxonomists for standard genome sequencing and annotation.</title>
        <authorList>
            <consortium name="The Broad Institute Genomics Platform"/>
            <consortium name="The Broad Institute Genome Sequencing Center for Infectious Disease"/>
            <person name="Wu L."/>
            <person name="Ma J."/>
        </authorList>
    </citation>
    <scope>NUCLEOTIDE SEQUENCE [LARGE SCALE GENOMIC DNA]</scope>
    <source>
        <strain evidence="9">JCM 10673</strain>
    </source>
</reference>
<dbReference type="InterPro" id="IPR002173">
    <property type="entry name" value="Carboh/pur_kinase_PfkB_CS"/>
</dbReference>
<evidence type="ECO:0000259" key="7">
    <source>
        <dbReference type="Pfam" id="PF00294"/>
    </source>
</evidence>